<dbReference type="InterPro" id="IPR032675">
    <property type="entry name" value="LRR_dom_sf"/>
</dbReference>
<dbReference type="Gene3D" id="2.60.40.10">
    <property type="entry name" value="Immunoglobulins"/>
    <property type="match status" value="6"/>
</dbReference>
<dbReference type="SUPFAM" id="SSF49265">
    <property type="entry name" value="Fibronectin type III"/>
    <property type="match status" value="4"/>
</dbReference>
<dbReference type="Pfam" id="PF00041">
    <property type="entry name" value="fn3"/>
    <property type="match status" value="2"/>
</dbReference>
<dbReference type="Pfam" id="PF13306">
    <property type="entry name" value="LRR_5"/>
    <property type="match status" value="1"/>
</dbReference>
<evidence type="ECO:0000256" key="1">
    <source>
        <dbReference type="SAM" id="SignalP"/>
    </source>
</evidence>
<gene>
    <name evidence="3" type="ORF">SAMN02745110_01599</name>
</gene>
<sequence>MKNQNRFLYIAMVSALALSPLSSSLNSLRFGNDQNYKRNSHVIYRDTDNDDIDKASPGDAEEEEVIPVYDSLEDAGAYVRQEMKNRNEVITLGITFRVSGFPSKLFDEAVKHTGVPDEGDYLRWLHNTYSVKADDIYWKNGIQYYRFRFTYYTTKEEEDELDKYLDDYMASLPLESMSDYEKVRAIYYFICQHVRYSFNNSGETPTERLKYRSAYQALINGTAVCQGYASLFYNMALRAGVDARFIRGDVYDESTGTNLGHGWNIVKLDGSYYYLDSTWDSVYNHPFNYSYFLRGEENFKDHVISSTFVDMFSNYDISEKDYSDSHVVDDSDFTPEYIYDDSIKWSYNSVGILTITGTGEIKDYPLGTKRPWEDLPVKSVVIGDGITKIGNNAFNNLSELESISLPSDSLTEIGENAFFRCPKLTSVYIPTSVTTIGSEALGYVESSSTGKAVPVKNFVITCGNSTAAESYAVSNSFECLRPINNLQMPSPIVERTSSGVKLSWSNVQNATSYEIERICTDDNNPEENAVSFSTDTNKFSDDTVAAGKTYKYKVRSVFGNLYSDWSMDQPEITVLTAPVPRVSSKTSSYVELTWENTAGATSYSVSSKRNGSPKWTDNLSIVAKPASGNTVKTTIYMPFGKGNLYHFTVYAKNDSSVSPMGQPIDVFIPFSRPANLTSAFNNGSIDLSWTPVEGADGYEVFASINGSYYNSIDHVSNTEYKFDNLALGTDYRFKIRAYKEIDGTKYYGDYSSDTGYKYTIATPSGFSAVVQSTSKITLKWNAVPDAAYYELYRATSATSTNWTKIGVYSTNTANNSNLTANKTFYYKVRGYKTVNGNKVYSDYSSIVSAKTKAVPQVTGLKITGGTYNSVNIKWDSVPGATSYHVYKGLKNSSGQITWTKHGVYTKTSCALKNLVTGNTYYFKVQAAIKENNTVNYGSYSTNVNRLLKFAKPVIISAEGVNSSSIQLNWKTVNGAVYYELYRSTKKTGGTWTKIGIYNRTTVTNKSLKSKTTYYYKVRAYKSINGTKVYSDFCAPEGAKTK</sequence>
<dbReference type="PANTHER" id="PTHR46333">
    <property type="entry name" value="CYTOKINESIS PROTEIN 3"/>
    <property type="match status" value="1"/>
</dbReference>
<dbReference type="RefSeq" id="WP_159444115.1">
    <property type="nucleotide sequence ID" value="NZ_FMTO01000008.1"/>
</dbReference>
<proteinExistence type="predicted"/>
<name>A0A1T4NIA1_9FIRM</name>
<accession>A0A1T4NIA1</accession>
<dbReference type="InterPro" id="IPR013783">
    <property type="entry name" value="Ig-like_fold"/>
</dbReference>
<evidence type="ECO:0000259" key="2">
    <source>
        <dbReference type="PROSITE" id="PS50853"/>
    </source>
</evidence>
<evidence type="ECO:0000313" key="3">
    <source>
        <dbReference type="EMBL" id="SJZ78982.1"/>
    </source>
</evidence>
<dbReference type="Pfam" id="PF01841">
    <property type="entry name" value="Transglut_core"/>
    <property type="match status" value="1"/>
</dbReference>
<protein>
    <submittedName>
        <fullName evidence="3">Fibronectin type III domain-containing protein</fullName>
    </submittedName>
</protein>
<dbReference type="InterPro" id="IPR003961">
    <property type="entry name" value="FN3_dom"/>
</dbReference>
<dbReference type="SUPFAM" id="SSF54001">
    <property type="entry name" value="Cysteine proteinases"/>
    <property type="match status" value="1"/>
</dbReference>
<keyword evidence="4" id="KW-1185">Reference proteome</keyword>
<dbReference type="InterPro" id="IPR036116">
    <property type="entry name" value="FN3_sf"/>
</dbReference>
<feature type="signal peptide" evidence="1">
    <location>
        <begin position="1"/>
        <end position="25"/>
    </location>
</feature>
<feature type="domain" description="Fibronectin type-III" evidence="2">
    <location>
        <begin position="951"/>
        <end position="1041"/>
    </location>
</feature>
<dbReference type="InterPro" id="IPR038765">
    <property type="entry name" value="Papain-like_cys_pep_sf"/>
</dbReference>
<feature type="domain" description="Fibronectin type-III" evidence="2">
    <location>
        <begin position="856"/>
        <end position="950"/>
    </location>
</feature>
<evidence type="ECO:0000313" key="4">
    <source>
        <dbReference type="Proteomes" id="UP000189857"/>
    </source>
</evidence>
<dbReference type="EMBL" id="FUXA01000009">
    <property type="protein sequence ID" value="SJZ78982.1"/>
    <property type="molecule type" value="Genomic_DNA"/>
</dbReference>
<reference evidence="3 4" key="1">
    <citation type="submission" date="2017-02" db="EMBL/GenBank/DDBJ databases">
        <authorList>
            <person name="Peterson S.W."/>
        </authorList>
    </citation>
    <scope>NUCLEOTIDE SEQUENCE [LARGE SCALE GENOMIC DNA]</scope>
    <source>
        <strain evidence="3 4">ATCC 17233</strain>
    </source>
</reference>
<dbReference type="Proteomes" id="UP000189857">
    <property type="component" value="Unassembled WGS sequence"/>
</dbReference>
<dbReference type="SMART" id="SM00460">
    <property type="entry name" value="TGc"/>
    <property type="match status" value="1"/>
</dbReference>
<dbReference type="InterPro" id="IPR052557">
    <property type="entry name" value="CAP/Cytokinesis_protein"/>
</dbReference>
<dbReference type="SMART" id="SM00060">
    <property type="entry name" value="FN3"/>
    <property type="match status" value="6"/>
</dbReference>
<dbReference type="InterPro" id="IPR002931">
    <property type="entry name" value="Transglutaminase-like"/>
</dbReference>
<dbReference type="GO" id="GO:0005737">
    <property type="term" value="C:cytoplasm"/>
    <property type="evidence" value="ECO:0007669"/>
    <property type="project" value="TreeGrafter"/>
</dbReference>
<keyword evidence="1" id="KW-0732">Signal</keyword>
<dbReference type="PROSITE" id="PS50853">
    <property type="entry name" value="FN3"/>
    <property type="match status" value="4"/>
</dbReference>
<dbReference type="Gene3D" id="3.80.10.10">
    <property type="entry name" value="Ribonuclease Inhibitor"/>
    <property type="match status" value="1"/>
</dbReference>
<dbReference type="CDD" id="cd00063">
    <property type="entry name" value="FN3"/>
    <property type="match status" value="3"/>
</dbReference>
<dbReference type="AlphaFoldDB" id="A0A1T4NIA1"/>
<dbReference type="Gene3D" id="3.10.620.30">
    <property type="match status" value="1"/>
</dbReference>
<dbReference type="InterPro" id="IPR026906">
    <property type="entry name" value="LRR_5"/>
</dbReference>
<feature type="chain" id="PRO_5039692122" evidence="1">
    <location>
        <begin position="26"/>
        <end position="1041"/>
    </location>
</feature>
<dbReference type="PANTHER" id="PTHR46333:SF2">
    <property type="entry name" value="CYTOKINESIS PROTEIN 3"/>
    <property type="match status" value="1"/>
</dbReference>
<feature type="domain" description="Fibronectin type-III" evidence="2">
    <location>
        <begin position="482"/>
        <end position="579"/>
    </location>
</feature>
<feature type="domain" description="Fibronectin type-III" evidence="2">
    <location>
        <begin position="762"/>
        <end position="854"/>
    </location>
</feature>
<organism evidence="3 4">
    <name type="scientific">Eubacterium ruminantium</name>
    <dbReference type="NCBI Taxonomy" id="42322"/>
    <lineage>
        <taxon>Bacteria</taxon>
        <taxon>Bacillati</taxon>
        <taxon>Bacillota</taxon>
        <taxon>Clostridia</taxon>
        <taxon>Eubacteriales</taxon>
        <taxon>Eubacteriaceae</taxon>
        <taxon>Eubacterium</taxon>
    </lineage>
</organism>
<dbReference type="SUPFAM" id="SSF52058">
    <property type="entry name" value="L domain-like"/>
    <property type="match status" value="1"/>
</dbReference>